<proteinExistence type="predicted"/>
<comment type="caution">
    <text evidence="1">The sequence shown here is derived from an EMBL/GenBank/DDBJ whole genome shotgun (WGS) entry which is preliminary data.</text>
</comment>
<evidence type="ECO:0000313" key="1">
    <source>
        <dbReference type="EMBL" id="KAG0410741.1"/>
    </source>
</evidence>
<gene>
    <name evidence="1" type="ORF">HPB47_012162</name>
</gene>
<accession>A0AC60NUA9</accession>
<sequence>MSYECSVPGCLGVKHPGWFSYEVNQRASRVTAIVRNDSHVAVPSKVCPLHSGQSFVIAKTFYHDAKTGMAVEAPVLSPPPPELPSSSQADSKVYEVYSPDLTEARSSVRELSVSMMDLFEPCLVNILGSFGGDGLTLGARMERIRRQDRAVREREAARRRERYRAKNGNAGATEPFLECVRENVFGASCSVCDRFTQDLVSLPAACHEVLQSSYPDNDVSSRKKRAAEALGDGNGMTLSALRRDGDCGGDSEGANGEGPSSVKRAHLDEKEQFVVCDCDIMATVNKVIGGFNLEQAWKEEMDKFSRRLGLLDDLEREFIEIDIAFDKMERDLTKLKEKKSVKKRRNFDFATKLKAIQRVEAGEKSLTVADDIGIPRSTLSTLFKNKAAEQRTSGACRVRAAAHGKVEKALYAWFLEVRAKNIPVDGPMLMAKAKWFAAALEWLQAWDVELGKSGRRACLLVDNCSAHHTTCELKNIELNRSTRASSSLSRWATGGDSLISCWSTSAWAPELKVDLLGAIQMLTGAWRDVKTDTVANCFRKAGFVTCLPRNLRKPVKTVAKSA</sequence>
<keyword evidence="2" id="KW-1185">Reference proteome</keyword>
<name>A0AC60NUA9_IXOPE</name>
<organism evidence="1 2">
    <name type="scientific">Ixodes persulcatus</name>
    <name type="common">Taiga tick</name>
    <dbReference type="NCBI Taxonomy" id="34615"/>
    <lineage>
        <taxon>Eukaryota</taxon>
        <taxon>Metazoa</taxon>
        <taxon>Ecdysozoa</taxon>
        <taxon>Arthropoda</taxon>
        <taxon>Chelicerata</taxon>
        <taxon>Arachnida</taxon>
        <taxon>Acari</taxon>
        <taxon>Parasitiformes</taxon>
        <taxon>Ixodida</taxon>
        <taxon>Ixodoidea</taxon>
        <taxon>Ixodidae</taxon>
        <taxon>Ixodinae</taxon>
        <taxon>Ixodes</taxon>
    </lineage>
</organism>
<evidence type="ECO:0000313" key="2">
    <source>
        <dbReference type="Proteomes" id="UP000805193"/>
    </source>
</evidence>
<dbReference type="Proteomes" id="UP000805193">
    <property type="component" value="Unassembled WGS sequence"/>
</dbReference>
<dbReference type="EMBL" id="JABSTQ010011494">
    <property type="protein sequence ID" value="KAG0410741.1"/>
    <property type="molecule type" value="Genomic_DNA"/>
</dbReference>
<reference evidence="1 2" key="1">
    <citation type="journal article" date="2020" name="Cell">
        <title>Large-Scale Comparative Analyses of Tick Genomes Elucidate Their Genetic Diversity and Vector Capacities.</title>
        <authorList>
            <consortium name="Tick Genome and Microbiome Consortium (TIGMIC)"/>
            <person name="Jia N."/>
            <person name="Wang J."/>
            <person name="Shi W."/>
            <person name="Du L."/>
            <person name="Sun Y."/>
            <person name="Zhan W."/>
            <person name="Jiang J.F."/>
            <person name="Wang Q."/>
            <person name="Zhang B."/>
            <person name="Ji P."/>
            <person name="Bell-Sakyi L."/>
            <person name="Cui X.M."/>
            <person name="Yuan T.T."/>
            <person name="Jiang B.G."/>
            <person name="Yang W.F."/>
            <person name="Lam T.T."/>
            <person name="Chang Q.C."/>
            <person name="Ding S.J."/>
            <person name="Wang X.J."/>
            <person name="Zhu J.G."/>
            <person name="Ruan X.D."/>
            <person name="Zhao L."/>
            <person name="Wei J.T."/>
            <person name="Ye R.Z."/>
            <person name="Que T.C."/>
            <person name="Du C.H."/>
            <person name="Zhou Y.H."/>
            <person name="Cheng J.X."/>
            <person name="Dai P.F."/>
            <person name="Guo W.B."/>
            <person name="Han X.H."/>
            <person name="Huang E.J."/>
            <person name="Li L.F."/>
            <person name="Wei W."/>
            <person name="Gao Y.C."/>
            <person name="Liu J.Z."/>
            <person name="Shao H.Z."/>
            <person name="Wang X."/>
            <person name="Wang C.C."/>
            <person name="Yang T.C."/>
            <person name="Huo Q.B."/>
            <person name="Li W."/>
            <person name="Chen H.Y."/>
            <person name="Chen S.E."/>
            <person name="Zhou L.G."/>
            <person name="Ni X.B."/>
            <person name="Tian J.H."/>
            <person name="Sheng Y."/>
            <person name="Liu T."/>
            <person name="Pan Y.S."/>
            <person name="Xia L.Y."/>
            <person name="Li J."/>
            <person name="Zhao F."/>
            <person name="Cao W.C."/>
        </authorList>
    </citation>
    <scope>NUCLEOTIDE SEQUENCE [LARGE SCALE GENOMIC DNA]</scope>
    <source>
        <strain evidence="1">Iper-2018</strain>
    </source>
</reference>
<protein>
    <submittedName>
        <fullName evidence="1">Uncharacterized protein</fullName>
    </submittedName>
</protein>